<evidence type="ECO:0000259" key="7">
    <source>
        <dbReference type="Pfam" id="PF07005"/>
    </source>
</evidence>
<dbReference type="GO" id="GO:0016301">
    <property type="term" value="F:kinase activity"/>
    <property type="evidence" value="ECO:0007669"/>
    <property type="project" value="UniProtKB-KW"/>
</dbReference>
<feature type="domain" description="Four-carbon acid sugar kinase nucleotide binding" evidence="8">
    <location>
        <begin position="243"/>
        <end position="407"/>
    </location>
</feature>
<evidence type="ECO:0000313" key="9">
    <source>
        <dbReference type="EMBL" id="RSE23921.1"/>
    </source>
</evidence>
<evidence type="ECO:0000256" key="2">
    <source>
        <dbReference type="ARBA" id="ARBA00022679"/>
    </source>
</evidence>
<keyword evidence="6" id="KW-0119">Carbohydrate metabolism</keyword>
<dbReference type="NCBIfam" id="NF047819">
    <property type="entry name" value="ThrnKinDtnkGamma"/>
    <property type="match status" value="1"/>
</dbReference>
<evidence type="ECO:0000313" key="10">
    <source>
        <dbReference type="Proteomes" id="UP000275331"/>
    </source>
</evidence>
<evidence type="ECO:0000256" key="6">
    <source>
        <dbReference type="ARBA" id="ARBA00023277"/>
    </source>
</evidence>
<accession>A0A3R9GN24</accession>
<name>A0A3R9GN24_9ENTR</name>
<dbReference type="InterPro" id="IPR037051">
    <property type="entry name" value="4-carb_acid_sugar_kinase_N_sf"/>
</dbReference>
<proteinExistence type="inferred from homology"/>
<dbReference type="EMBL" id="RHXB01000012">
    <property type="protein sequence ID" value="RSE23921.1"/>
    <property type="molecule type" value="Genomic_DNA"/>
</dbReference>
<evidence type="ECO:0000259" key="8">
    <source>
        <dbReference type="Pfam" id="PF17042"/>
    </source>
</evidence>
<dbReference type="InterPro" id="IPR010737">
    <property type="entry name" value="4-carb_acid_sugar_kinase_N"/>
</dbReference>
<dbReference type="InterPro" id="IPR031475">
    <property type="entry name" value="NBD_C"/>
</dbReference>
<keyword evidence="2" id="KW-0808">Transferase</keyword>
<dbReference type="Gene3D" id="3.40.980.20">
    <property type="entry name" value="Four-carbon acid sugar kinase, nucleotide binding domain"/>
    <property type="match status" value="1"/>
</dbReference>
<dbReference type="OrthoDB" id="191465at2"/>
<evidence type="ECO:0000256" key="1">
    <source>
        <dbReference type="ARBA" id="ARBA00005715"/>
    </source>
</evidence>
<dbReference type="Pfam" id="PF17042">
    <property type="entry name" value="NBD_C"/>
    <property type="match status" value="1"/>
</dbReference>
<reference evidence="9 10" key="1">
    <citation type="submission" date="2018-10" db="EMBL/GenBank/DDBJ databases">
        <title>Transmission dynamics of multidrug resistant bacteria on intensive care unit surfaces.</title>
        <authorList>
            <person name="D'Souza A.W."/>
            <person name="Potter R.F."/>
            <person name="Wallace M."/>
            <person name="Shupe A."/>
            <person name="Patel S."/>
            <person name="Sun S."/>
            <person name="Gul D."/>
            <person name="Kwon J.H."/>
            <person name="Andleeb S."/>
            <person name="Burnham C.-A.D."/>
            <person name="Dantas G."/>
        </authorList>
    </citation>
    <scope>NUCLEOTIDE SEQUENCE [LARGE SCALE GENOMIC DNA]</scope>
    <source>
        <strain evidence="9 10">AS_373</strain>
    </source>
</reference>
<protein>
    <submittedName>
        <fullName evidence="9">Four-carbon acid sugar kinase family protein</fullName>
    </submittedName>
</protein>
<evidence type="ECO:0000256" key="3">
    <source>
        <dbReference type="ARBA" id="ARBA00022741"/>
    </source>
</evidence>
<keyword evidence="3" id="KW-0547">Nucleotide-binding</keyword>
<sequence>MNGQGLPGSILVMADDFTGANDAGVSLAQGGITVDVMLQSSYQRDGRATALVLNSDSRALPQNAARERISSLMHFALKQQTPAWMIKKIDSTLRGNPGAETEAMMTATGATVALVAPAFPAAGRLTRNGECLVHGQRLTDTEFASDPKTPVLSADVREVFQSQSGMAALYVDLTTLRAGDLPALIAGYPTPLMVMIDSETDDDLDAVIDAARQLSTPPLLVGSAGLCDALARHLAPVRRKRVLAVVGSMSEMAQKQIHHLHQHPEVSQVFINIDDVFTGDAQNYRMAISEALNGGRHCLVHTCPDHAARHQIPALCEKWQISRSELGEKISAFLGELTREVINQSEPDALYLSGGDVAIAVSRALGASGFRITGRVAQCVPYGNFLGCGWHKPVMTKAGGFGDETTLLRVLHFIEENASV</sequence>
<evidence type="ECO:0000256" key="5">
    <source>
        <dbReference type="ARBA" id="ARBA00022840"/>
    </source>
</evidence>
<keyword evidence="4 9" id="KW-0418">Kinase</keyword>
<dbReference type="AlphaFoldDB" id="A0A3R9GN24"/>
<dbReference type="RefSeq" id="WP_125294487.1">
    <property type="nucleotide sequence ID" value="NZ_JAPTZM010000001.1"/>
</dbReference>
<dbReference type="Proteomes" id="UP000275331">
    <property type="component" value="Unassembled WGS sequence"/>
</dbReference>
<evidence type="ECO:0000256" key="4">
    <source>
        <dbReference type="ARBA" id="ARBA00022777"/>
    </source>
</evidence>
<gene>
    <name evidence="9" type="ORF">EGT71_17420</name>
</gene>
<organism evidence="9 10">
    <name type="scientific">Atlantibacter subterraneus</name>
    <dbReference type="NCBI Taxonomy" id="255519"/>
    <lineage>
        <taxon>Bacteria</taxon>
        <taxon>Pseudomonadati</taxon>
        <taxon>Pseudomonadota</taxon>
        <taxon>Gammaproteobacteria</taxon>
        <taxon>Enterobacterales</taxon>
        <taxon>Enterobacteriaceae</taxon>
        <taxon>Atlantibacter</taxon>
    </lineage>
</organism>
<dbReference type="GO" id="GO:0005524">
    <property type="term" value="F:ATP binding"/>
    <property type="evidence" value="ECO:0007669"/>
    <property type="project" value="UniProtKB-KW"/>
</dbReference>
<feature type="domain" description="Four-carbon acid sugar kinase N-terminal" evidence="7">
    <location>
        <begin position="10"/>
        <end position="230"/>
    </location>
</feature>
<dbReference type="Gene3D" id="3.40.50.10840">
    <property type="entry name" value="Putative sugar-binding, N-terminal domain"/>
    <property type="match status" value="1"/>
</dbReference>
<dbReference type="Pfam" id="PF07005">
    <property type="entry name" value="SBD_N"/>
    <property type="match status" value="1"/>
</dbReference>
<dbReference type="InterPro" id="IPR042213">
    <property type="entry name" value="NBD_C_sf"/>
</dbReference>
<keyword evidence="5" id="KW-0067">ATP-binding</keyword>
<comment type="caution">
    <text evidence="9">The sequence shown here is derived from an EMBL/GenBank/DDBJ whole genome shotgun (WGS) entry which is preliminary data.</text>
</comment>
<comment type="similarity">
    <text evidence="1">Belongs to the four-carbon acid sugar kinase family.</text>
</comment>
<dbReference type="SUPFAM" id="SSF142764">
    <property type="entry name" value="YgbK-like"/>
    <property type="match status" value="1"/>
</dbReference>